<dbReference type="InterPro" id="IPR036709">
    <property type="entry name" value="Autotransporte_beta_dom_sf"/>
</dbReference>
<dbReference type="EMBL" id="JGEA01000028">
    <property type="protein sequence ID" value="EYA13965.1"/>
    <property type="molecule type" value="Genomic_DNA"/>
</dbReference>
<name>A0AAN4MYP3_BACFG</name>
<gene>
    <name evidence="2" type="ORF">M104_3157</name>
</gene>
<dbReference type="RefSeq" id="WP_032533609.1">
    <property type="nucleotide sequence ID" value="NZ_JGEA01000028.1"/>
</dbReference>
<dbReference type="Pfam" id="PF13568">
    <property type="entry name" value="OMP_b-brl_2"/>
    <property type="match status" value="1"/>
</dbReference>
<accession>A0AAN4MYP3</accession>
<dbReference type="InterPro" id="IPR025665">
    <property type="entry name" value="Beta-barrel_OMP_2"/>
</dbReference>
<proteinExistence type="predicted"/>
<organism evidence="2 3">
    <name type="scientific">Bacteroides fragilis str. 1007-1-F #10</name>
    <dbReference type="NCBI Taxonomy" id="1339295"/>
    <lineage>
        <taxon>Bacteria</taxon>
        <taxon>Pseudomonadati</taxon>
        <taxon>Bacteroidota</taxon>
        <taxon>Bacteroidia</taxon>
        <taxon>Bacteroidales</taxon>
        <taxon>Bacteroidaceae</taxon>
        <taxon>Bacteroides</taxon>
    </lineage>
</organism>
<evidence type="ECO:0000313" key="3">
    <source>
        <dbReference type="Proteomes" id="UP000022433"/>
    </source>
</evidence>
<feature type="domain" description="Outer membrane protein beta-barrel" evidence="1">
    <location>
        <begin position="19"/>
        <end position="173"/>
    </location>
</feature>
<dbReference type="SUPFAM" id="SSF103515">
    <property type="entry name" value="Autotransporter"/>
    <property type="match status" value="1"/>
</dbReference>
<comment type="caution">
    <text evidence="2">The sequence shown here is derived from an EMBL/GenBank/DDBJ whole genome shotgun (WGS) entry which is preliminary data.</text>
</comment>
<evidence type="ECO:0000259" key="1">
    <source>
        <dbReference type="Pfam" id="PF13568"/>
    </source>
</evidence>
<evidence type="ECO:0000313" key="2">
    <source>
        <dbReference type="EMBL" id="EYA13965.1"/>
    </source>
</evidence>
<protein>
    <submittedName>
        <fullName evidence="2">Outer membrane beta-barrel domain protein</fullName>
    </submittedName>
</protein>
<reference evidence="2 3" key="1">
    <citation type="submission" date="2014-02" db="EMBL/GenBank/DDBJ databases">
        <authorList>
            <person name="Sears C."/>
            <person name="Carroll K."/>
            <person name="Sack B.R."/>
            <person name="Qadri F."/>
            <person name="Myers L.L."/>
            <person name="Chung G.-T."/>
            <person name="Escheverria P."/>
            <person name="Fraser C.M."/>
            <person name="Sadzewicz L."/>
            <person name="Shefchek K.A."/>
            <person name="Tallon L."/>
            <person name="Das S.P."/>
            <person name="Daugherty S."/>
            <person name="Mongodin E.F."/>
        </authorList>
    </citation>
    <scope>NUCLEOTIDE SEQUENCE [LARGE SCALE GENOMIC DNA]</scope>
    <source>
        <strain evidence="2 3">1007-1-F #10</strain>
    </source>
</reference>
<dbReference type="Proteomes" id="UP000022433">
    <property type="component" value="Unassembled WGS sequence"/>
</dbReference>
<dbReference type="AlphaFoldDB" id="A0AAN4MYP3"/>
<sequence>MRKSILFLLFIFISVTGFSQINSWNIKAGMNISNYTGDADMNAKVGFKIGGGFEYGFNDTWSLQPSLMFSTKGAKLDAETVNAMYLELPIMAAARFNVANNTNIVISAGPYLACGVGGKSTVELDSGAEMSVKTFGDNGLNLKRFDAGLGLGVAAEFGQIIVGLEGQFGLVDVQKLGNPKNLNFSINLGYKF</sequence>